<keyword evidence="6" id="KW-0159">Chromosome partition</keyword>
<name>A0A670J214_PODMU</name>
<evidence type="ECO:0000313" key="10">
    <source>
        <dbReference type="Proteomes" id="UP000472272"/>
    </source>
</evidence>
<keyword evidence="8" id="KW-0137">Centromere</keyword>
<comment type="similarity">
    <text evidence="3">Belongs to the IAP family.</text>
</comment>
<protein>
    <recommendedName>
        <fullName evidence="11">Baculoviral IAP repeat containing 5</fullName>
    </recommendedName>
</protein>
<evidence type="ECO:0000256" key="4">
    <source>
        <dbReference type="ARBA" id="ARBA00022723"/>
    </source>
</evidence>
<dbReference type="Gene3D" id="1.10.1170.10">
    <property type="entry name" value="Inhibitor Of Apoptosis Protein (2mihbC-IAP-1), Chain A"/>
    <property type="match status" value="1"/>
</dbReference>
<dbReference type="PANTHER" id="PTHR46771">
    <property type="entry name" value="DETERIN"/>
    <property type="match status" value="1"/>
</dbReference>
<dbReference type="GO" id="GO:0046872">
    <property type="term" value="F:metal ion binding"/>
    <property type="evidence" value="ECO:0007669"/>
    <property type="project" value="UniProtKB-KW"/>
</dbReference>
<evidence type="ECO:0000256" key="5">
    <source>
        <dbReference type="ARBA" id="ARBA00022776"/>
    </source>
</evidence>
<sequence>LGSLSSLPYWHLTLHLNQNRLSSFACWPFKENCKCTPESMARAGLIHCPGANEPDLAKCFFCLIELEGWEPDHDVVHTWGRLSGGQYGMGGSQGICQYCILCNTVLYETNNQKLKYFFRLMEGIRRALLNKDFCINKKNSFEAHKQSILREELFVFEKKAD</sequence>
<dbReference type="InterPro" id="IPR051190">
    <property type="entry name" value="Baculoviral_IAP"/>
</dbReference>
<evidence type="ECO:0000256" key="1">
    <source>
        <dbReference type="ARBA" id="ARBA00004186"/>
    </source>
</evidence>
<dbReference type="GO" id="GO:0000775">
    <property type="term" value="C:chromosome, centromeric region"/>
    <property type="evidence" value="ECO:0007669"/>
    <property type="project" value="UniProtKB-SubCell"/>
</dbReference>
<keyword evidence="10" id="KW-1185">Reference proteome</keyword>
<evidence type="ECO:0008006" key="11">
    <source>
        <dbReference type="Google" id="ProtNLM"/>
    </source>
</evidence>
<dbReference type="Ensembl" id="ENSPMRT00000019386.1">
    <property type="protein sequence ID" value="ENSPMRP00000018225.1"/>
    <property type="gene ID" value="ENSPMRG00000012000.1"/>
</dbReference>
<evidence type="ECO:0000313" key="9">
    <source>
        <dbReference type="Ensembl" id="ENSPMRP00000018225.1"/>
    </source>
</evidence>
<dbReference type="Pfam" id="PF00653">
    <property type="entry name" value="BIR"/>
    <property type="match status" value="1"/>
</dbReference>
<dbReference type="PROSITE" id="PS50143">
    <property type="entry name" value="BIR_REPEAT_2"/>
    <property type="match status" value="1"/>
</dbReference>
<keyword evidence="5" id="KW-0498">Mitosis</keyword>
<evidence type="ECO:0000256" key="7">
    <source>
        <dbReference type="ARBA" id="ARBA00022833"/>
    </source>
</evidence>
<dbReference type="InterPro" id="IPR001370">
    <property type="entry name" value="BIR_rpt"/>
</dbReference>
<keyword evidence="5" id="KW-0132">Cell division</keyword>
<keyword evidence="5" id="KW-0131">Cell cycle</keyword>
<dbReference type="SUPFAM" id="SSF57924">
    <property type="entry name" value="Inhibitor of apoptosis (IAP) repeat"/>
    <property type="match status" value="1"/>
</dbReference>
<evidence type="ECO:0000256" key="2">
    <source>
        <dbReference type="ARBA" id="ARBA00004584"/>
    </source>
</evidence>
<evidence type="ECO:0000256" key="8">
    <source>
        <dbReference type="ARBA" id="ARBA00023328"/>
    </source>
</evidence>
<proteinExistence type="inferred from homology"/>
<dbReference type="AlphaFoldDB" id="A0A670J214"/>
<organism evidence="9 10">
    <name type="scientific">Podarcis muralis</name>
    <name type="common">Wall lizard</name>
    <name type="synonym">Lacerta muralis</name>
    <dbReference type="NCBI Taxonomy" id="64176"/>
    <lineage>
        <taxon>Eukaryota</taxon>
        <taxon>Metazoa</taxon>
        <taxon>Chordata</taxon>
        <taxon>Craniata</taxon>
        <taxon>Vertebrata</taxon>
        <taxon>Euteleostomi</taxon>
        <taxon>Lepidosauria</taxon>
        <taxon>Squamata</taxon>
        <taxon>Bifurcata</taxon>
        <taxon>Unidentata</taxon>
        <taxon>Episquamata</taxon>
        <taxon>Laterata</taxon>
        <taxon>Lacertibaenia</taxon>
        <taxon>Lacertidae</taxon>
        <taxon>Podarcis</taxon>
    </lineage>
</organism>
<reference evidence="9" key="2">
    <citation type="submission" date="2025-08" db="UniProtKB">
        <authorList>
            <consortium name="Ensembl"/>
        </authorList>
    </citation>
    <scope>IDENTIFICATION</scope>
</reference>
<dbReference type="GO" id="GO:0007059">
    <property type="term" value="P:chromosome segregation"/>
    <property type="evidence" value="ECO:0007669"/>
    <property type="project" value="UniProtKB-KW"/>
</dbReference>
<reference evidence="9" key="3">
    <citation type="submission" date="2025-09" db="UniProtKB">
        <authorList>
            <consortium name="Ensembl"/>
        </authorList>
    </citation>
    <scope>IDENTIFICATION</scope>
</reference>
<dbReference type="GO" id="GO:0005819">
    <property type="term" value="C:spindle"/>
    <property type="evidence" value="ECO:0007669"/>
    <property type="project" value="UniProtKB-SubCell"/>
</dbReference>
<keyword evidence="4" id="KW-0479">Metal-binding</keyword>
<reference evidence="9 10" key="1">
    <citation type="journal article" date="2019" name="Proc. Natl. Acad. Sci. U.S.A.">
        <title>Regulatory changes in pterin and carotenoid genes underlie balanced color polymorphisms in the wall lizard.</title>
        <authorList>
            <person name="Andrade P."/>
            <person name="Pinho C."/>
            <person name="Perez I de Lanuza G."/>
            <person name="Afonso S."/>
            <person name="Brejcha J."/>
            <person name="Rubin C.J."/>
            <person name="Wallerman O."/>
            <person name="Pereira P."/>
            <person name="Sabatino S.J."/>
            <person name="Bellati A."/>
            <person name="Pellitteri-Rosa D."/>
            <person name="Bosakova Z."/>
            <person name="Bunikis I."/>
            <person name="Carretero M.A."/>
            <person name="Feiner N."/>
            <person name="Marsik P."/>
            <person name="Pauperio F."/>
            <person name="Salvi D."/>
            <person name="Soler L."/>
            <person name="While G.M."/>
            <person name="Uller T."/>
            <person name="Font E."/>
            <person name="Andersson L."/>
            <person name="Carneiro M."/>
        </authorList>
    </citation>
    <scope>NUCLEOTIDE SEQUENCE</scope>
</reference>
<evidence type="ECO:0000256" key="3">
    <source>
        <dbReference type="ARBA" id="ARBA00006672"/>
    </source>
</evidence>
<comment type="subcellular location">
    <subcellularLocation>
        <location evidence="2">Chromosome</location>
        <location evidence="2">Centromere</location>
    </subcellularLocation>
    <subcellularLocation>
        <location evidence="1">Cytoplasm</location>
        <location evidence="1">Cytoskeleton</location>
        <location evidence="1">Spindle</location>
    </subcellularLocation>
</comment>
<accession>A0A670J214</accession>
<dbReference type="GeneTree" id="ENSGT00510000047537"/>
<dbReference type="Proteomes" id="UP000472272">
    <property type="component" value="Chromosome 13"/>
</dbReference>
<keyword evidence="7" id="KW-0862">Zinc</keyword>
<dbReference type="SMART" id="SM00238">
    <property type="entry name" value="BIR"/>
    <property type="match status" value="1"/>
</dbReference>
<evidence type="ECO:0000256" key="6">
    <source>
        <dbReference type="ARBA" id="ARBA00022829"/>
    </source>
</evidence>
<dbReference type="PANTHER" id="PTHR46771:SF2">
    <property type="entry name" value="BACULOVIRAL IAP REPEAT-CONTAINING PROTEIN 5.1"/>
    <property type="match status" value="1"/>
</dbReference>